<comment type="caution">
    <text evidence="2">The sequence shown here is derived from an EMBL/GenBank/DDBJ whole genome shotgun (WGS) entry which is preliminary data.</text>
</comment>
<keyword evidence="3" id="KW-1185">Reference proteome</keyword>
<evidence type="ECO:0000313" key="3">
    <source>
        <dbReference type="Proteomes" id="UP001501079"/>
    </source>
</evidence>
<feature type="transmembrane region" description="Helical" evidence="1">
    <location>
        <begin position="51"/>
        <end position="71"/>
    </location>
</feature>
<evidence type="ECO:0000256" key="1">
    <source>
        <dbReference type="SAM" id="Phobius"/>
    </source>
</evidence>
<keyword evidence="1" id="KW-0812">Transmembrane</keyword>
<proteinExistence type="predicted"/>
<dbReference type="EMBL" id="BAABBW010000001">
    <property type="protein sequence ID" value="GAA4170704.1"/>
    <property type="molecule type" value="Genomic_DNA"/>
</dbReference>
<reference evidence="3" key="1">
    <citation type="journal article" date="2019" name="Int. J. Syst. Evol. Microbiol.">
        <title>The Global Catalogue of Microorganisms (GCM) 10K type strain sequencing project: providing services to taxonomists for standard genome sequencing and annotation.</title>
        <authorList>
            <consortium name="The Broad Institute Genomics Platform"/>
            <consortium name="The Broad Institute Genome Sequencing Center for Infectious Disease"/>
            <person name="Wu L."/>
            <person name="Ma J."/>
        </authorList>
    </citation>
    <scope>NUCLEOTIDE SEQUENCE [LARGE SCALE GENOMIC DNA]</scope>
    <source>
        <strain evidence="3">JCM 17591</strain>
    </source>
</reference>
<gene>
    <name evidence="2" type="ORF">GCM10022287_09010</name>
</gene>
<organism evidence="2 3">
    <name type="scientific">Gryllotalpicola koreensis</name>
    <dbReference type="NCBI Taxonomy" id="993086"/>
    <lineage>
        <taxon>Bacteria</taxon>
        <taxon>Bacillati</taxon>
        <taxon>Actinomycetota</taxon>
        <taxon>Actinomycetes</taxon>
        <taxon>Micrococcales</taxon>
        <taxon>Microbacteriaceae</taxon>
        <taxon>Gryllotalpicola</taxon>
    </lineage>
</organism>
<evidence type="ECO:0008006" key="4">
    <source>
        <dbReference type="Google" id="ProtNLM"/>
    </source>
</evidence>
<sequence length="94" mass="10239">MPNHGNKVLNFLFDLRMIIAILFAVYGIICVIWGAGFTPASQLDKAGGVNINLWAGIGMLVVAALFLWWTLAKPIEQAASHSAKESEAEARRNV</sequence>
<name>A0ABP7ZUM1_9MICO</name>
<evidence type="ECO:0000313" key="2">
    <source>
        <dbReference type="EMBL" id="GAA4170704.1"/>
    </source>
</evidence>
<feature type="transmembrane region" description="Helical" evidence="1">
    <location>
        <begin position="12"/>
        <end position="36"/>
    </location>
</feature>
<keyword evidence="1" id="KW-0472">Membrane</keyword>
<keyword evidence="1" id="KW-1133">Transmembrane helix</keyword>
<accession>A0ABP7ZUM1</accession>
<dbReference type="Proteomes" id="UP001501079">
    <property type="component" value="Unassembled WGS sequence"/>
</dbReference>
<dbReference type="RefSeq" id="WP_344752078.1">
    <property type="nucleotide sequence ID" value="NZ_BAABBW010000001.1"/>
</dbReference>
<protein>
    <recommendedName>
        <fullName evidence="4">DUF485 domain-containing protein</fullName>
    </recommendedName>
</protein>